<feature type="domain" description="HTH luxR-type" evidence="1">
    <location>
        <begin position="8"/>
        <end position="68"/>
    </location>
</feature>
<gene>
    <name evidence="2" type="ORF">UFOPK2842_00215</name>
    <name evidence="3" type="ORF">UFOPK3124_01139</name>
    <name evidence="4" type="ORF">UFOPK4165_00694</name>
</gene>
<dbReference type="SMART" id="SM00421">
    <property type="entry name" value="HTH_LUXR"/>
    <property type="match status" value="1"/>
</dbReference>
<dbReference type="Gene3D" id="1.10.10.10">
    <property type="entry name" value="Winged helix-like DNA-binding domain superfamily/Winged helix DNA-binding domain"/>
    <property type="match status" value="1"/>
</dbReference>
<evidence type="ECO:0000313" key="3">
    <source>
        <dbReference type="EMBL" id="CAB4823008.1"/>
    </source>
</evidence>
<dbReference type="InterPro" id="IPR000792">
    <property type="entry name" value="Tscrpt_reg_LuxR_C"/>
</dbReference>
<reference evidence="3" key="1">
    <citation type="submission" date="2020-05" db="EMBL/GenBank/DDBJ databases">
        <authorList>
            <person name="Chiriac C."/>
            <person name="Salcher M."/>
            <person name="Ghai R."/>
            <person name="Kavagutti S V."/>
        </authorList>
    </citation>
    <scope>NUCLEOTIDE SEQUENCE</scope>
</reference>
<organism evidence="3">
    <name type="scientific">freshwater metagenome</name>
    <dbReference type="NCBI Taxonomy" id="449393"/>
    <lineage>
        <taxon>unclassified sequences</taxon>
        <taxon>metagenomes</taxon>
        <taxon>ecological metagenomes</taxon>
    </lineage>
</organism>
<dbReference type="InterPro" id="IPR016032">
    <property type="entry name" value="Sig_transdc_resp-reg_C-effctor"/>
</dbReference>
<dbReference type="EMBL" id="CAFBPV010000058">
    <property type="protein sequence ID" value="CAB5031327.1"/>
    <property type="molecule type" value="Genomic_DNA"/>
</dbReference>
<dbReference type="SUPFAM" id="SSF46894">
    <property type="entry name" value="C-terminal effector domain of the bipartite response regulators"/>
    <property type="match status" value="1"/>
</dbReference>
<protein>
    <submittedName>
        <fullName evidence="3">Unannotated protein</fullName>
    </submittedName>
</protein>
<dbReference type="EMBL" id="CAEZZI010000011">
    <property type="protein sequence ID" value="CAB4748213.1"/>
    <property type="molecule type" value="Genomic_DNA"/>
</dbReference>
<sequence>MSIYSIDFPLLTHVQRNTLRMVSEGLSNSEIARINFVSEKAVEQMVGRIAHSFNITQVPTRNMRVLLTLAYLTGSDEVVA</sequence>
<evidence type="ECO:0000313" key="4">
    <source>
        <dbReference type="EMBL" id="CAB5031327.1"/>
    </source>
</evidence>
<dbReference type="EMBL" id="CAFAAY010000119">
    <property type="protein sequence ID" value="CAB4823008.1"/>
    <property type="molecule type" value="Genomic_DNA"/>
</dbReference>
<accession>A0A6J6ZSB6</accession>
<evidence type="ECO:0000313" key="2">
    <source>
        <dbReference type="EMBL" id="CAB4748213.1"/>
    </source>
</evidence>
<dbReference type="AlphaFoldDB" id="A0A6J6ZSB6"/>
<dbReference type="GO" id="GO:0006355">
    <property type="term" value="P:regulation of DNA-templated transcription"/>
    <property type="evidence" value="ECO:0007669"/>
    <property type="project" value="InterPro"/>
</dbReference>
<proteinExistence type="predicted"/>
<dbReference type="InterPro" id="IPR036388">
    <property type="entry name" value="WH-like_DNA-bd_sf"/>
</dbReference>
<name>A0A6J6ZSB6_9ZZZZ</name>
<evidence type="ECO:0000259" key="1">
    <source>
        <dbReference type="SMART" id="SM00421"/>
    </source>
</evidence>
<dbReference type="GO" id="GO:0003677">
    <property type="term" value="F:DNA binding"/>
    <property type="evidence" value="ECO:0007669"/>
    <property type="project" value="InterPro"/>
</dbReference>
<dbReference type="Pfam" id="PF00196">
    <property type="entry name" value="GerE"/>
    <property type="match status" value="1"/>
</dbReference>